<dbReference type="RefSeq" id="WP_377765616.1">
    <property type="nucleotide sequence ID" value="NZ_JBHULB010000006.1"/>
</dbReference>
<name>A0ABW5MWH4_9FLAO</name>
<dbReference type="EMBL" id="JBHULB010000006">
    <property type="protein sequence ID" value="MFD2585999.1"/>
    <property type="molecule type" value="Genomic_DNA"/>
</dbReference>
<evidence type="ECO:0000313" key="1">
    <source>
        <dbReference type="EMBL" id="MFD2585999.1"/>
    </source>
</evidence>
<protein>
    <submittedName>
        <fullName evidence="1">Uncharacterized protein</fullName>
    </submittedName>
</protein>
<keyword evidence="2" id="KW-1185">Reference proteome</keyword>
<reference evidence="2" key="1">
    <citation type="journal article" date="2019" name="Int. J. Syst. Evol. Microbiol.">
        <title>The Global Catalogue of Microorganisms (GCM) 10K type strain sequencing project: providing services to taxonomists for standard genome sequencing and annotation.</title>
        <authorList>
            <consortium name="The Broad Institute Genomics Platform"/>
            <consortium name="The Broad Institute Genome Sequencing Center for Infectious Disease"/>
            <person name="Wu L."/>
            <person name="Ma J."/>
        </authorList>
    </citation>
    <scope>NUCLEOTIDE SEQUENCE [LARGE SCALE GENOMIC DNA]</scope>
    <source>
        <strain evidence="2">KCTC 52368</strain>
    </source>
</reference>
<sequence length="95" mass="11207">MRFIWTNTFEATDETKKLCLDMEYLLRKKISRFLISNWDELMDDFDKLVFDIDMVTKEITISDDSPIGLKNIILQDFYREFNPNGPGPKPIGKLL</sequence>
<comment type="caution">
    <text evidence="1">The sequence shown here is derived from an EMBL/GenBank/DDBJ whole genome shotgun (WGS) entry which is preliminary data.</text>
</comment>
<organism evidence="1 2">
    <name type="scientific">Croceitalea marina</name>
    <dbReference type="NCBI Taxonomy" id="1775166"/>
    <lineage>
        <taxon>Bacteria</taxon>
        <taxon>Pseudomonadati</taxon>
        <taxon>Bacteroidota</taxon>
        <taxon>Flavobacteriia</taxon>
        <taxon>Flavobacteriales</taxon>
        <taxon>Flavobacteriaceae</taxon>
        <taxon>Croceitalea</taxon>
    </lineage>
</organism>
<accession>A0ABW5MWH4</accession>
<evidence type="ECO:0000313" key="2">
    <source>
        <dbReference type="Proteomes" id="UP001597526"/>
    </source>
</evidence>
<dbReference type="Proteomes" id="UP001597526">
    <property type="component" value="Unassembled WGS sequence"/>
</dbReference>
<gene>
    <name evidence="1" type="ORF">ACFSQJ_03605</name>
</gene>
<proteinExistence type="predicted"/>